<protein>
    <submittedName>
        <fullName evidence="2">Protein tonB</fullName>
    </submittedName>
</protein>
<name>A0ABZ0JNS9_9XANT</name>
<dbReference type="Gene3D" id="3.30.1150.10">
    <property type="match status" value="2"/>
</dbReference>
<reference evidence="2 3" key="1">
    <citation type="submission" date="2023-05" db="EMBL/GenBank/DDBJ databases">
        <title>Xanthomonas rydalmerenesis sp. nov., a novel Xanthomonas species isolated from Fragaria x ananassa.</title>
        <authorList>
            <person name="McKnight D.J.E."/>
            <person name="Wong-Bajracharya J."/>
            <person name="Okoh E.B."/>
            <person name="Snijders F."/>
            <person name="Lidbetter F."/>
            <person name="Webster J."/>
            <person name="Djordjevic S.P."/>
            <person name="Bogema D.R."/>
            <person name="Chapman T.A."/>
        </authorList>
    </citation>
    <scope>NUCLEOTIDE SEQUENCE [LARGE SCALE GENOMIC DNA]</scope>
    <source>
        <strain evidence="2 3">DAR34883</strain>
    </source>
</reference>
<dbReference type="EMBL" id="CP126172">
    <property type="protein sequence ID" value="WOS41483.1"/>
    <property type="molecule type" value="Genomic_DNA"/>
</dbReference>
<evidence type="ECO:0000256" key="1">
    <source>
        <dbReference type="SAM" id="SignalP"/>
    </source>
</evidence>
<dbReference type="RefSeq" id="WP_317844539.1">
    <property type="nucleotide sequence ID" value="NZ_CP126170.1"/>
</dbReference>
<feature type="chain" id="PRO_5045898688" evidence="1">
    <location>
        <begin position="29"/>
        <end position="302"/>
    </location>
</feature>
<accession>A0ABZ0JNS9</accession>
<proteinExistence type="predicted"/>
<dbReference type="SUPFAM" id="SSF74653">
    <property type="entry name" value="TolA/TonB C-terminal domain"/>
    <property type="match status" value="1"/>
</dbReference>
<keyword evidence="3" id="KW-1185">Reference proteome</keyword>
<dbReference type="Proteomes" id="UP001302020">
    <property type="component" value="Chromosome"/>
</dbReference>
<evidence type="ECO:0000313" key="3">
    <source>
        <dbReference type="Proteomes" id="UP001302020"/>
    </source>
</evidence>
<keyword evidence="1" id="KW-0732">Signal</keyword>
<organism evidence="2 3">
    <name type="scientific">Xanthomonas rydalmerensis</name>
    <dbReference type="NCBI Taxonomy" id="3046274"/>
    <lineage>
        <taxon>Bacteria</taxon>
        <taxon>Pseudomonadati</taxon>
        <taxon>Pseudomonadota</taxon>
        <taxon>Gammaproteobacteria</taxon>
        <taxon>Lysobacterales</taxon>
        <taxon>Lysobacteraceae</taxon>
        <taxon>Xanthomonas</taxon>
    </lineage>
</organism>
<sequence length="302" mass="32819">MHRRSLRSWWRWSAMVSLLLAFAAVAVAADGVGPGAVRKQIESSMLVSGSIDIEPSGKVSALALDQQERLPKGVVGFVRNSVMQWKFEPGIRDGKPVPARTPMTLRLVAKRLEGGDDYQVEIRGADFTRYDSNDRSVVTGIQMKPPAYPEAAFSVGAAGDAYLVLKVGRDGRVVDAAVEQVNLRVVASEQQMQRLRDVLGKSALGAAHKWTFRPPSEGKDVDAPYWTVRVPVNYALSDTRRDASSSYGRWTSYVPGPRQRAPWITSQDAAGFSPDLLPAGGVYMADGTGPRLLTPLQPLQGG</sequence>
<gene>
    <name evidence="2" type="ORF">QN243_03145</name>
</gene>
<evidence type="ECO:0000313" key="2">
    <source>
        <dbReference type="EMBL" id="WOS41483.1"/>
    </source>
</evidence>
<feature type="signal peptide" evidence="1">
    <location>
        <begin position="1"/>
        <end position="28"/>
    </location>
</feature>